<evidence type="ECO:0000259" key="4">
    <source>
        <dbReference type="Pfam" id="PF10396"/>
    </source>
</evidence>
<reference evidence="6 7" key="1">
    <citation type="submission" date="2018-02" db="EMBL/GenBank/DDBJ databases">
        <title>The genomes of Aspergillus section Nigri reveals drivers in fungal speciation.</title>
        <authorList>
            <consortium name="DOE Joint Genome Institute"/>
            <person name="Vesth T.C."/>
            <person name="Nybo J."/>
            <person name="Theobald S."/>
            <person name="Brandl J."/>
            <person name="Frisvad J.C."/>
            <person name="Nielsen K.F."/>
            <person name="Lyhne E.K."/>
            <person name="Kogle M.E."/>
            <person name="Kuo A."/>
            <person name="Riley R."/>
            <person name="Clum A."/>
            <person name="Nolan M."/>
            <person name="Lipzen A."/>
            <person name="Salamov A."/>
            <person name="Henrissat B."/>
            <person name="Wiebenga A."/>
            <person name="De vries R.P."/>
            <person name="Grigoriev I.V."/>
            <person name="Mortensen U.H."/>
            <person name="Andersen M.R."/>
            <person name="Baker S.E."/>
        </authorList>
    </citation>
    <scope>NUCLEOTIDE SEQUENCE [LARGE SCALE GENOMIC DNA]</scope>
    <source>
        <strain evidence="6 7">CBS 313.89</strain>
    </source>
</reference>
<organism evidence="6 7">
    <name type="scientific">Aspergillus fijiensis CBS 313.89</name>
    <dbReference type="NCBI Taxonomy" id="1448319"/>
    <lineage>
        <taxon>Eukaryota</taxon>
        <taxon>Fungi</taxon>
        <taxon>Dikarya</taxon>
        <taxon>Ascomycota</taxon>
        <taxon>Pezizomycotina</taxon>
        <taxon>Eurotiomycetes</taxon>
        <taxon>Eurotiomycetidae</taxon>
        <taxon>Eurotiales</taxon>
        <taxon>Aspergillaceae</taxon>
        <taxon>Aspergillus</taxon>
    </lineage>
</organism>
<dbReference type="GO" id="GO:0005739">
    <property type="term" value="C:mitochondrion"/>
    <property type="evidence" value="ECO:0007669"/>
    <property type="project" value="TreeGrafter"/>
</dbReference>
<evidence type="ECO:0000313" key="7">
    <source>
        <dbReference type="Proteomes" id="UP000249789"/>
    </source>
</evidence>
<dbReference type="SUPFAM" id="SSF103025">
    <property type="entry name" value="Folate-binding domain"/>
    <property type="match status" value="1"/>
</dbReference>
<dbReference type="InterPro" id="IPR031168">
    <property type="entry name" value="G_TrmE"/>
</dbReference>
<gene>
    <name evidence="6" type="ORF">BO72DRAFT_36599</name>
</gene>
<feature type="compositionally biased region" description="Acidic residues" evidence="3">
    <location>
        <begin position="439"/>
        <end position="452"/>
    </location>
</feature>
<dbReference type="Gene3D" id="1.20.120.430">
    <property type="entry name" value="tRNA modification GTPase MnmE domain 2"/>
    <property type="match status" value="2"/>
</dbReference>
<dbReference type="InterPro" id="IPR027266">
    <property type="entry name" value="TrmE/GcvT-like"/>
</dbReference>
<feature type="domain" description="MnmE helical" evidence="5">
    <location>
        <begin position="222"/>
        <end position="420"/>
    </location>
</feature>
<evidence type="ECO:0000256" key="2">
    <source>
        <dbReference type="ARBA" id="ARBA00023134"/>
    </source>
</evidence>
<proteinExistence type="inferred from homology"/>
<dbReference type="RefSeq" id="XP_040803788.1">
    <property type="nucleotide sequence ID" value="XM_040940774.1"/>
</dbReference>
<dbReference type="InterPro" id="IPR018948">
    <property type="entry name" value="GTP-bd_TrmE_N"/>
</dbReference>
<dbReference type="GO" id="GO:0003924">
    <property type="term" value="F:GTPase activity"/>
    <property type="evidence" value="ECO:0007669"/>
    <property type="project" value="InterPro"/>
</dbReference>
<keyword evidence="1" id="KW-0547">Nucleotide-binding</keyword>
<dbReference type="GeneID" id="63858107"/>
<dbReference type="CDD" id="cd04164">
    <property type="entry name" value="trmE"/>
    <property type="match status" value="1"/>
</dbReference>
<name>A0A8G1RWW6_9EURO</name>
<keyword evidence="7" id="KW-1185">Reference proteome</keyword>
<dbReference type="Gene3D" id="3.40.50.300">
    <property type="entry name" value="P-loop containing nucleotide triphosphate hydrolases"/>
    <property type="match status" value="1"/>
</dbReference>
<dbReference type="Proteomes" id="UP000249789">
    <property type="component" value="Unassembled WGS sequence"/>
</dbReference>
<dbReference type="PANTHER" id="PTHR42714:SF2">
    <property type="entry name" value="TRNA MODIFICATION GTPASE GTPBP3, MITOCHONDRIAL"/>
    <property type="match status" value="1"/>
</dbReference>
<dbReference type="Pfam" id="PF10396">
    <property type="entry name" value="TrmE_N"/>
    <property type="match status" value="1"/>
</dbReference>
<dbReference type="SUPFAM" id="SSF116878">
    <property type="entry name" value="TrmE connector domain"/>
    <property type="match status" value="1"/>
</dbReference>
<dbReference type="InterPro" id="IPR027417">
    <property type="entry name" value="P-loop_NTPase"/>
</dbReference>
<evidence type="ECO:0000256" key="1">
    <source>
        <dbReference type="ARBA" id="ARBA00022741"/>
    </source>
</evidence>
<dbReference type="GO" id="GO:0002098">
    <property type="term" value="P:tRNA wobble uridine modification"/>
    <property type="evidence" value="ECO:0007669"/>
    <property type="project" value="TreeGrafter"/>
</dbReference>
<dbReference type="CDD" id="cd14858">
    <property type="entry name" value="TrmE_N"/>
    <property type="match status" value="1"/>
</dbReference>
<keyword evidence="2" id="KW-0342">GTP-binding</keyword>
<protein>
    <submittedName>
        <fullName evidence="6">Putative mitochondrial GTPase</fullName>
    </submittedName>
</protein>
<dbReference type="Pfam" id="PF12631">
    <property type="entry name" value="MnmE_helical"/>
    <property type="match status" value="1"/>
</dbReference>
<dbReference type="OrthoDB" id="188276at2759"/>
<feature type="domain" description="GTP-binding protein TrmE N-terminal" evidence="4">
    <location>
        <begin position="61"/>
        <end position="219"/>
    </location>
</feature>
<dbReference type="FunFam" id="3.40.50.300:FF:001916">
    <property type="entry name" value="Mitochondrial GTPase (Mss1), putative"/>
    <property type="match status" value="1"/>
</dbReference>
<dbReference type="InterPro" id="IPR025867">
    <property type="entry name" value="MnmE_helical"/>
</dbReference>
<feature type="compositionally biased region" description="Low complexity" evidence="3">
    <location>
        <begin position="166"/>
        <end position="180"/>
    </location>
</feature>
<dbReference type="SUPFAM" id="SSF52540">
    <property type="entry name" value="P-loop containing nucleoside triphosphate hydrolases"/>
    <property type="match status" value="1"/>
</dbReference>
<dbReference type="GO" id="GO:0005525">
    <property type="term" value="F:GTP binding"/>
    <property type="evidence" value="ECO:0007669"/>
    <property type="project" value="UniProtKB-KW"/>
</dbReference>
<dbReference type="InterPro" id="IPR004520">
    <property type="entry name" value="GTPase_MnmE"/>
</dbReference>
<dbReference type="EMBL" id="KZ824632">
    <property type="protein sequence ID" value="RAK79778.1"/>
    <property type="molecule type" value="Genomic_DNA"/>
</dbReference>
<dbReference type="GO" id="GO:0030488">
    <property type="term" value="P:tRNA methylation"/>
    <property type="evidence" value="ECO:0007669"/>
    <property type="project" value="TreeGrafter"/>
</dbReference>
<dbReference type="AlphaFoldDB" id="A0A8G1RWW6"/>
<dbReference type="VEuPathDB" id="FungiDB:BO72DRAFT_36599"/>
<accession>A0A8G1RWW6</accession>
<evidence type="ECO:0000256" key="3">
    <source>
        <dbReference type="SAM" id="MobiDB-lite"/>
    </source>
</evidence>
<feature type="region of interest" description="Disordered" evidence="3">
    <location>
        <begin position="436"/>
        <end position="461"/>
    </location>
</feature>
<sequence length="663" mass="71605">MRGFNLRTLRWAAAARPSLPPPNRAVLSRRSPAPLLLLNPSLRRCFSASRPDFSLFDADSTIYALSTAPGRAAIAVVRVSGPACVQIYNALSPFAPLPRARHAAVRTLYDPLHPPSSNTILDAAALVLYFPGPRTVTGEDVLELHLHGGSAIVKSVLTAIANINRPSSSPSSMSTTTTTTNPKDPQVPLGPPSRRGGGGGTIRYAEAGEFTRRAFLNNRLDLPQIEALGDILHAETEQQRRIAVRAASSSGSGEQGGALSQRYEQWRHQLLYARGELEALIDFAEDQHFDESPRELVGSVGRQVRALQAQIQLHIGNAAKGELLRSGIRVALLGAPNAGKSSLLNRVVGREAAIVSTEEGTTRDIVDVGVDVGGWFVRLGDMAGIRSEDVLEDDDDGRSSAAARNVVIGAVEKEGIRRAKARALESDVVVVVVSLEKEEKEEEEEEEEEEEGSASASSRLAVEPEVVDAANECARAGRCVVVAINKCDRLPGLDRLPDQLLATVRTLFPAVPDRRVFGISCMDARRETGSVSGPVAEHDPGHIQRFLQGLIATFEELASPTGIEEDANGQYDRSYWEDSLGVTHRQSSNLQRCLEDLDAFMNQTQPSNHHHLTHESEEEVDIVTAAEHLRSAADALAKITGKDESGDVEDVLGVVFEKFCVGK</sequence>
<evidence type="ECO:0000313" key="6">
    <source>
        <dbReference type="EMBL" id="RAK79778.1"/>
    </source>
</evidence>
<dbReference type="Gene3D" id="3.30.1360.120">
    <property type="entry name" value="Probable tRNA modification gtpase trme, domain 1"/>
    <property type="match status" value="1"/>
</dbReference>
<dbReference type="InterPro" id="IPR027368">
    <property type="entry name" value="MnmE_dom2"/>
</dbReference>
<evidence type="ECO:0000259" key="5">
    <source>
        <dbReference type="Pfam" id="PF12631"/>
    </source>
</evidence>
<dbReference type="HAMAP" id="MF_00379">
    <property type="entry name" value="GTPase_MnmE"/>
    <property type="match status" value="1"/>
</dbReference>
<dbReference type="PANTHER" id="PTHR42714">
    <property type="entry name" value="TRNA MODIFICATION GTPASE GTPBP3"/>
    <property type="match status" value="1"/>
</dbReference>
<feature type="region of interest" description="Disordered" evidence="3">
    <location>
        <begin position="164"/>
        <end position="200"/>
    </location>
</feature>